<dbReference type="Pfam" id="PF20270">
    <property type="entry name" value="CATRA-C"/>
    <property type="match status" value="1"/>
</dbReference>
<dbReference type="EMBL" id="CP030073">
    <property type="protein sequence ID" value="AWW35624.1"/>
    <property type="molecule type" value="Genomic_DNA"/>
</dbReference>
<feature type="domain" description="CASPASE and TPR Repeat-Associated C-terminal" evidence="3">
    <location>
        <begin position="220"/>
        <end position="356"/>
    </location>
</feature>
<feature type="transmembrane region" description="Helical" evidence="1">
    <location>
        <begin position="380"/>
        <end position="403"/>
    </location>
</feature>
<keyword evidence="1" id="KW-0472">Membrane</keyword>
<sequence length="504" mass="54133">MVRRAAIQAVGAVGSRVAAAPVRPALVAHTFFRADRQAAAAWGSLWEAVGRLGLDEPIGRRPVELRSVDGVGGHHLDLLAARRRVVPGAVYEALAYRSHDVVGISLLLAPNDDEVGWGDLAEQWAVPLPAQALGGAMVFLGLRGDRSWRRWRDTARWDHSEVSRYLPGHPDVDGWCRAGNGLHLGELPPGETRRLVLMGQMRDEAAMDRWTWLTDGRALPPLTRYLLHSTKLRCQEHVLVSAMPRLRAAIEETEQACDTLVDLLRSGDPPLGQLLEAGRALATVQAEQGGLIAAAADAADMVETVRAARRNMDAALADVDDCTSGGPVDMDRAAGSWLEEQLGIELAYLESSRRRADDLARLAATVLDERRRSRQEALTLIQASLLGAMVTALAAIQGLAYQVPLAKPLLAPLVCLLAAVALVLPAGVLNWPRGERPARRIRWRYAVGAVLLGAPLGWFAASTGWWWAAGGAAPPNWSAVAAVAVAAMCAAVTAVAITRFTGVR</sequence>
<feature type="transmembrane region" description="Helical" evidence="1">
    <location>
        <begin position="443"/>
        <end position="467"/>
    </location>
</feature>
<dbReference type="NCBIfam" id="NF038357">
    <property type="entry name" value="BN6_48550_fam"/>
    <property type="match status" value="1"/>
</dbReference>
<name>A0A2Z4IS87_9ACTN</name>
<evidence type="ECO:0000313" key="4">
    <source>
        <dbReference type="EMBL" id="AWW35624.1"/>
    </source>
</evidence>
<keyword evidence="5" id="KW-1185">Reference proteome</keyword>
<dbReference type="Pfam" id="PF20269">
    <property type="entry name" value="CATRA-N"/>
    <property type="match status" value="1"/>
</dbReference>
<keyword evidence="1" id="KW-1133">Transmembrane helix</keyword>
<feature type="domain" description="CASPASE and TPR Repeat-Associated N-terminal" evidence="2">
    <location>
        <begin position="25"/>
        <end position="214"/>
    </location>
</feature>
<dbReference type="InterPro" id="IPR046922">
    <property type="entry name" value="CATRA-N"/>
</dbReference>
<evidence type="ECO:0000256" key="1">
    <source>
        <dbReference type="SAM" id="Phobius"/>
    </source>
</evidence>
<protein>
    <submittedName>
        <fullName evidence="4">Uncharacterized protein</fullName>
    </submittedName>
</protein>
<feature type="transmembrane region" description="Helical" evidence="1">
    <location>
        <begin position="409"/>
        <end position="431"/>
    </location>
</feature>
<gene>
    <name evidence="4" type="ORF">DN051_02225</name>
</gene>
<dbReference type="Proteomes" id="UP000249616">
    <property type="component" value="Chromosome"/>
</dbReference>
<dbReference type="AlphaFoldDB" id="A0A2Z4IS87"/>
<dbReference type="KEGG" id="scad:DN051_02225"/>
<keyword evidence="1" id="KW-0812">Transmembrane</keyword>
<organism evidence="4 5">
    <name type="scientific">Streptomyces cadmiisoli</name>
    <dbReference type="NCBI Taxonomy" id="2184053"/>
    <lineage>
        <taxon>Bacteria</taxon>
        <taxon>Bacillati</taxon>
        <taxon>Actinomycetota</taxon>
        <taxon>Actinomycetes</taxon>
        <taxon>Kitasatosporales</taxon>
        <taxon>Streptomycetaceae</taxon>
        <taxon>Streptomyces</taxon>
        <taxon>Streptomyces aurantiacus group</taxon>
    </lineage>
</organism>
<evidence type="ECO:0000313" key="5">
    <source>
        <dbReference type="Proteomes" id="UP000249616"/>
    </source>
</evidence>
<reference evidence="4 5" key="1">
    <citation type="journal article" date="2019" name="Int. J. Syst. Evol. Microbiol.">
        <title>Streptomyces cadmiisoli sp. nov., a novel actinomycete isolated from cadmium-contaminated soil.</title>
        <authorList>
            <person name="Li K."/>
            <person name="Tang X."/>
            <person name="Zhao J."/>
            <person name="Guo Y."/>
            <person name="Tang Y."/>
            <person name="Gao J."/>
        </authorList>
    </citation>
    <scope>NUCLEOTIDE SEQUENCE [LARGE SCALE GENOMIC DNA]</scope>
    <source>
        <strain evidence="4 5">ZFG47</strain>
    </source>
</reference>
<evidence type="ECO:0000259" key="3">
    <source>
        <dbReference type="Pfam" id="PF20270"/>
    </source>
</evidence>
<proteinExistence type="predicted"/>
<accession>A0A2Z4IS87</accession>
<dbReference type="InterPro" id="IPR046923">
    <property type="entry name" value="CATRA-C"/>
</dbReference>
<feature type="transmembrane region" description="Helical" evidence="1">
    <location>
        <begin position="479"/>
        <end position="498"/>
    </location>
</feature>
<evidence type="ECO:0000259" key="2">
    <source>
        <dbReference type="Pfam" id="PF20269"/>
    </source>
</evidence>